<dbReference type="STRING" id="242231.NGO_00685"/>
<dbReference type="InterPro" id="IPR003439">
    <property type="entry name" value="ABC_transporter-like_ATP-bd"/>
</dbReference>
<dbReference type="AlphaFoldDB" id="A0A0H4IVZ5"/>
<reference evidence="3" key="1">
    <citation type="submission" date="2003-03" db="EMBL/GenBank/DDBJ databases">
        <title>The complete genome sequence of Neisseria gonorrhoeae.</title>
        <authorList>
            <person name="Lewis L.A."/>
            <person name="Gillaspy A.F."/>
            <person name="McLaughlin R.E."/>
            <person name="Gipson M."/>
            <person name="Ducey T.F."/>
            <person name="Ownbey T."/>
            <person name="Hartman K."/>
            <person name="Nydick C."/>
            <person name="Carson M.B."/>
            <person name="Vaughn J."/>
            <person name="Thomson C."/>
            <person name="Song L."/>
            <person name="Lin S."/>
            <person name="Yuan X."/>
            <person name="Najar F."/>
            <person name="Zhan M."/>
            <person name="Ren Q."/>
            <person name="Zhu H."/>
            <person name="Qi S."/>
            <person name="Kenton S.M."/>
            <person name="Lai H."/>
            <person name="White J.D."/>
            <person name="Clifton S."/>
            <person name="Roe B.A."/>
            <person name="Dyer D.W."/>
        </authorList>
    </citation>
    <scope>NUCLEOTIDE SEQUENCE [LARGE SCALE GENOMIC DNA]</scope>
    <source>
        <strain evidence="3">ATCC 700825 / FA 1090</strain>
    </source>
</reference>
<feature type="domain" description="ABC transporter" evidence="1">
    <location>
        <begin position="14"/>
        <end position="51"/>
    </location>
</feature>
<sequence>MIREEISAMPMGYETLIGDMGSALSGGQKQRIVLARALYCEPKILFLDEAASHLDIANEKAVNANLNGLSIIKIMAAHRKETVESADRKMSLG</sequence>
<dbReference type="GO" id="GO:0016887">
    <property type="term" value="F:ATP hydrolysis activity"/>
    <property type="evidence" value="ECO:0007669"/>
    <property type="project" value="InterPro"/>
</dbReference>
<protein>
    <submittedName>
        <fullName evidence="2">ABC transporter</fullName>
    </submittedName>
</protein>
<organism evidence="2 3">
    <name type="scientific">Neisseria gonorrhoeae (strain ATCC 700825 / FA 1090)</name>
    <dbReference type="NCBI Taxonomy" id="242231"/>
    <lineage>
        <taxon>Bacteria</taxon>
        <taxon>Pseudomonadati</taxon>
        <taxon>Pseudomonadota</taxon>
        <taxon>Betaproteobacteria</taxon>
        <taxon>Neisseriales</taxon>
        <taxon>Neisseriaceae</taxon>
        <taxon>Neisseria</taxon>
    </lineage>
</organism>
<dbReference type="GeneID" id="66752392"/>
<dbReference type="Pfam" id="PF00005">
    <property type="entry name" value="ABC_tran"/>
    <property type="match status" value="1"/>
</dbReference>
<dbReference type="PANTHER" id="PTHR24221:SF606">
    <property type="entry name" value="COLICIN V SECRETION-PROCESSING ATP-BINDING PROTEIN"/>
    <property type="match status" value="1"/>
</dbReference>
<name>A0A0H4IVZ5_NEIG1</name>
<proteinExistence type="predicted"/>
<accession>A0A0H4IVZ5</accession>
<dbReference type="EMBL" id="AE004969">
    <property type="protein sequence ID" value="AKO63598.1"/>
    <property type="molecule type" value="Genomic_DNA"/>
</dbReference>
<gene>
    <name evidence="2" type="ORF">NGO_00685</name>
</gene>
<dbReference type="GO" id="GO:0005524">
    <property type="term" value="F:ATP binding"/>
    <property type="evidence" value="ECO:0007669"/>
    <property type="project" value="InterPro"/>
</dbReference>
<dbReference type="SUPFAM" id="SSF52540">
    <property type="entry name" value="P-loop containing nucleoside triphosphate hydrolases"/>
    <property type="match status" value="1"/>
</dbReference>
<keyword evidence="3" id="KW-1185">Reference proteome</keyword>
<dbReference type="KEGG" id="ngo:NGO_00685"/>
<dbReference type="Gene3D" id="3.40.50.300">
    <property type="entry name" value="P-loop containing nucleotide triphosphate hydrolases"/>
    <property type="match status" value="1"/>
</dbReference>
<evidence type="ECO:0000313" key="3">
    <source>
        <dbReference type="Proteomes" id="UP000000535"/>
    </source>
</evidence>
<dbReference type="InterPro" id="IPR039421">
    <property type="entry name" value="Type_1_exporter"/>
</dbReference>
<evidence type="ECO:0000313" key="2">
    <source>
        <dbReference type="EMBL" id="AKO63598.1"/>
    </source>
</evidence>
<dbReference type="InterPro" id="IPR027417">
    <property type="entry name" value="P-loop_NTPase"/>
</dbReference>
<dbReference type="RefSeq" id="WP_003696701.1">
    <property type="nucleotide sequence ID" value="NC_002946.2"/>
</dbReference>
<dbReference type="Proteomes" id="UP000000535">
    <property type="component" value="Chromosome"/>
</dbReference>
<dbReference type="GO" id="GO:0034040">
    <property type="term" value="F:ATPase-coupled lipid transmembrane transporter activity"/>
    <property type="evidence" value="ECO:0007669"/>
    <property type="project" value="TreeGrafter"/>
</dbReference>
<evidence type="ECO:0000259" key="1">
    <source>
        <dbReference type="Pfam" id="PF00005"/>
    </source>
</evidence>
<dbReference type="PANTHER" id="PTHR24221">
    <property type="entry name" value="ATP-BINDING CASSETTE SUB-FAMILY B"/>
    <property type="match status" value="1"/>
</dbReference>